<accession>A0A6P1THS4</accession>
<name>A0A6P1THS4_9FIRM</name>
<proteinExistence type="predicted"/>
<reference evidence="1 2" key="1">
    <citation type="submission" date="2020-01" db="EMBL/GenBank/DDBJ databases">
        <title>Genome analysis of Anaerocolumna sp. CBA3638.</title>
        <authorList>
            <person name="Kim J."/>
            <person name="Roh S.W."/>
        </authorList>
    </citation>
    <scope>NUCLEOTIDE SEQUENCE [LARGE SCALE GENOMIC DNA]</scope>
    <source>
        <strain evidence="1 2">CBA3638</strain>
    </source>
</reference>
<organism evidence="1 2">
    <name type="scientific">Anaerocolumna sedimenticola</name>
    <dbReference type="NCBI Taxonomy" id="2696063"/>
    <lineage>
        <taxon>Bacteria</taxon>
        <taxon>Bacillati</taxon>
        <taxon>Bacillota</taxon>
        <taxon>Clostridia</taxon>
        <taxon>Lachnospirales</taxon>
        <taxon>Lachnospiraceae</taxon>
        <taxon>Anaerocolumna</taxon>
    </lineage>
</organism>
<dbReference type="RefSeq" id="WP_161836403.1">
    <property type="nucleotide sequence ID" value="NZ_CP048000.1"/>
</dbReference>
<keyword evidence="2" id="KW-1185">Reference proteome</keyword>
<dbReference type="KEGG" id="anr:Ana3638_01540"/>
<gene>
    <name evidence="1" type="ORF">Ana3638_01540</name>
</gene>
<sequence length="168" mass="19608">MREFAEALICKSKSNSIPDAYNFFGPLIGEWDFEWIDNHGTEKERHIKGEWIFSWVLEGTAVQDIFICPSREERINSNQPDAEYGTTIRIYNPDSHAWDIFYGCSGEATRLEAREDGETIVLTEISTKKMKWIFSEITESSFHWRNIRTQDGTTWKVQGELFASRKNK</sequence>
<evidence type="ECO:0000313" key="2">
    <source>
        <dbReference type="Proteomes" id="UP000464314"/>
    </source>
</evidence>
<evidence type="ECO:0008006" key="3">
    <source>
        <dbReference type="Google" id="ProtNLM"/>
    </source>
</evidence>
<protein>
    <recommendedName>
        <fullName evidence="3">DUF1579 domain-containing protein</fullName>
    </recommendedName>
</protein>
<dbReference type="EMBL" id="CP048000">
    <property type="protein sequence ID" value="QHQ59639.1"/>
    <property type="molecule type" value="Genomic_DNA"/>
</dbReference>
<evidence type="ECO:0000313" key="1">
    <source>
        <dbReference type="EMBL" id="QHQ59639.1"/>
    </source>
</evidence>
<dbReference type="Proteomes" id="UP000464314">
    <property type="component" value="Chromosome"/>
</dbReference>
<dbReference type="AlphaFoldDB" id="A0A6P1THS4"/>